<dbReference type="EMBL" id="CM047903">
    <property type="protein sequence ID" value="KAJ0093469.1"/>
    <property type="molecule type" value="Genomic_DNA"/>
</dbReference>
<reference evidence="2" key="1">
    <citation type="journal article" date="2023" name="G3 (Bethesda)">
        <title>Genome assembly and association tests identify interacting loci associated with vigor, precocity, and sex in interspecific pistachio rootstocks.</title>
        <authorList>
            <person name="Palmer W."/>
            <person name="Jacygrad E."/>
            <person name="Sagayaradj S."/>
            <person name="Cavanaugh K."/>
            <person name="Han R."/>
            <person name="Bertier L."/>
            <person name="Beede B."/>
            <person name="Kafkas S."/>
            <person name="Golino D."/>
            <person name="Preece J."/>
            <person name="Michelmore R."/>
        </authorList>
    </citation>
    <scope>NUCLEOTIDE SEQUENCE [LARGE SCALE GENOMIC DNA]</scope>
</reference>
<name>A0ACC1B3H8_9ROSI</name>
<dbReference type="Proteomes" id="UP001164250">
    <property type="component" value="Chromosome 7"/>
</dbReference>
<protein>
    <submittedName>
        <fullName evidence="1">Uncharacterized protein</fullName>
    </submittedName>
</protein>
<comment type="caution">
    <text evidence="1">The sequence shown here is derived from an EMBL/GenBank/DDBJ whole genome shotgun (WGS) entry which is preliminary data.</text>
</comment>
<organism evidence="1 2">
    <name type="scientific">Pistacia atlantica</name>
    <dbReference type="NCBI Taxonomy" id="434234"/>
    <lineage>
        <taxon>Eukaryota</taxon>
        <taxon>Viridiplantae</taxon>
        <taxon>Streptophyta</taxon>
        <taxon>Embryophyta</taxon>
        <taxon>Tracheophyta</taxon>
        <taxon>Spermatophyta</taxon>
        <taxon>Magnoliopsida</taxon>
        <taxon>eudicotyledons</taxon>
        <taxon>Gunneridae</taxon>
        <taxon>Pentapetalae</taxon>
        <taxon>rosids</taxon>
        <taxon>malvids</taxon>
        <taxon>Sapindales</taxon>
        <taxon>Anacardiaceae</taxon>
        <taxon>Pistacia</taxon>
    </lineage>
</organism>
<gene>
    <name evidence="1" type="ORF">Patl1_25067</name>
</gene>
<keyword evidence="2" id="KW-1185">Reference proteome</keyword>
<evidence type="ECO:0000313" key="1">
    <source>
        <dbReference type="EMBL" id="KAJ0093469.1"/>
    </source>
</evidence>
<evidence type="ECO:0000313" key="2">
    <source>
        <dbReference type="Proteomes" id="UP001164250"/>
    </source>
</evidence>
<sequence length="117" mass="13274">MELVTPIKLYTITVNIFTIFNSLDQDAKKDLTPTKLRAKAAKFAKATVKAQMASFKRYGVWADWNNPYLTLDPEYEAAQIEVFGQMALEGYIYRGKKPVHWSPSSRTALAEAELEVI</sequence>
<accession>A0ACC1B3H8</accession>
<proteinExistence type="predicted"/>